<dbReference type="EMBL" id="BMCM01000002">
    <property type="protein sequence ID" value="GGD75803.1"/>
    <property type="molecule type" value="Genomic_DNA"/>
</dbReference>
<proteinExistence type="predicted"/>
<dbReference type="PANTHER" id="PTHR23028:SF53">
    <property type="entry name" value="ACYL_TRANSF_3 DOMAIN-CONTAINING PROTEIN"/>
    <property type="match status" value="1"/>
</dbReference>
<feature type="transmembrane region" description="Helical" evidence="2">
    <location>
        <begin position="12"/>
        <end position="31"/>
    </location>
</feature>
<dbReference type="Proteomes" id="UP000629365">
    <property type="component" value="Unassembled WGS sequence"/>
</dbReference>
<evidence type="ECO:0000259" key="3">
    <source>
        <dbReference type="Pfam" id="PF01757"/>
    </source>
</evidence>
<name>A0ABQ1RPA9_9MICO</name>
<feature type="transmembrane region" description="Helical" evidence="2">
    <location>
        <begin position="37"/>
        <end position="60"/>
    </location>
</feature>
<accession>A0ABQ1RPA9</accession>
<keyword evidence="2" id="KW-0472">Membrane</keyword>
<feature type="transmembrane region" description="Helical" evidence="2">
    <location>
        <begin position="331"/>
        <end position="354"/>
    </location>
</feature>
<keyword evidence="2" id="KW-0812">Transmembrane</keyword>
<feature type="region of interest" description="Disordered" evidence="1">
    <location>
        <begin position="604"/>
        <end position="625"/>
    </location>
</feature>
<evidence type="ECO:0000256" key="1">
    <source>
        <dbReference type="SAM" id="MobiDB-lite"/>
    </source>
</evidence>
<keyword evidence="2" id="KW-1133">Transmembrane helix</keyword>
<dbReference type="InterPro" id="IPR002656">
    <property type="entry name" value="Acyl_transf_3_dom"/>
</dbReference>
<reference evidence="5" key="1">
    <citation type="journal article" date="2019" name="Int. J. Syst. Evol. Microbiol.">
        <title>The Global Catalogue of Microorganisms (GCM) 10K type strain sequencing project: providing services to taxonomists for standard genome sequencing and annotation.</title>
        <authorList>
            <consortium name="The Broad Institute Genomics Platform"/>
            <consortium name="The Broad Institute Genome Sequencing Center for Infectious Disease"/>
            <person name="Wu L."/>
            <person name="Ma J."/>
        </authorList>
    </citation>
    <scope>NUCLEOTIDE SEQUENCE [LARGE SCALE GENOMIC DNA]</scope>
    <source>
        <strain evidence="5">CCM 7640</strain>
    </source>
</reference>
<dbReference type="Pfam" id="PF01757">
    <property type="entry name" value="Acyl_transf_3"/>
    <property type="match status" value="1"/>
</dbReference>
<feature type="transmembrane region" description="Helical" evidence="2">
    <location>
        <begin position="305"/>
        <end position="325"/>
    </location>
</feature>
<evidence type="ECO:0000256" key="2">
    <source>
        <dbReference type="SAM" id="Phobius"/>
    </source>
</evidence>
<sequence length="625" mass="65969">MTLLHSAPRRFAGLDGLRAVAVILVLAYHLFPSSPVRSGFVGVDVFFVISGFLITSLLLRPSRLGRLGSPRRLIDFWRRRARRLLPALAVVITVCATAAWMLGGDVLVGIGRQVLGAATFSYNWLAVAGGSDYFTATAPELFRNVWSLAVEEQFYVLWPLLLPLVLLVPGRWTRAALMFVAAGGSVWWMAMLVAEGDVTRAYFGTDSHAFGLLLGIALALATVNMPERAWMLRRGAQVGSLLAGLVGLGAVLVAALSPEDASITGVLVLASLGTALTIFAGTWPGSWLGRGLDVAPLRWIGERSYGIYLWHWPVLVLALVGTQGTGPEAGVPAAIGAVALVVSVGAAALSYRFVEQPLRRYGFRRAGRALWSRVAGRPTARLAGVTALVVGAVAVGGTAAAIVTAPEATSAEAAVAAGEQAMKDAAKAAPEASDDDPEQIDIPAGTEITAVGDSVMLASAPSLYEQFPGITVDAAVSRSIWAGPDILNDLASKGELRENVVVALGTNGPVDWGVLEQMSQAAGKDRNLILVNAHAPRDWIPGVNADLDAFADSHRSVWVADWSGAIAPHTELLAGDDIHPGEAGGDVFADSVETALERVEKDRVRAEKDFERAPTGRAPRVPFPE</sequence>
<feature type="transmembrane region" description="Helical" evidence="2">
    <location>
        <begin position="382"/>
        <end position="403"/>
    </location>
</feature>
<feature type="compositionally biased region" description="Basic and acidic residues" evidence="1">
    <location>
        <begin position="604"/>
        <end position="614"/>
    </location>
</feature>
<gene>
    <name evidence="4" type="ORF">GCM10007269_18620</name>
</gene>
<dbReference type="RefSeq" id="WP_188436281.1">
    <property type="nucleotide sequence ID" value="NZ_BMCM01000002.1"/>
</dbReference>
<protein>
    <recommendedName>
        <fullName evidence="3">Acyltransferase 3 domain-containing protein</fullName>
    </recommendedName>
</protein>
<comment type="caution">
    <text evidence="4">The sequence shown here is derived from an EMBL/GenBank/DDBJ whole genome shotgun (WGS) entry which is preliminary data.</text>
</comment>
<feature type="transmembrane region" description="Helical" evidence="2">
    <location>
        <begin position="263"/>
        <end position="284"/>
    </location>
</feature>
<evidence type="ECO:0000313" key="5">
    <source>
        <dbReference type="Proteomes" id="UP000629365"/>
    </source>
</evidence>
<feature type="transmembrane region" description="Helical" evidence="2">
    <location>
        <begin position="176"/>
        <end position="194"/>
    </location>
</feature>
<feature type="transmembrane region" description="Helical" evidence="2">
    <location>
        <begin position="209"/>
        <end position="226"/>
    </location>
</feature>
<feature type="transmembrane region" description="Helical" evidence="2">
    <location>
        <begin position="238"/>
        <end position="257"/>
    </location>
</feature>
<feature type="transmembrane region" description="Helical" evidence="2">
    <location>
        <begin position="81"/>
        <end position="102"/>
    </location>
</feature>
<evidence type="ECO:0000313" key="4">
    <source>
        <dbReference type="EMBL" id="GGD75803.1"/>
    </source>
</evidence>
<keyword evidence="5" id="KW-1185">Reference proteome</keyword>
<organism evidence="4 5">
    <name type="scientific">Microbacterium murale</name>
    <dbReference type="NCBI Taxonomy" id="1081040"/>
    <lineage>
        <taxon>Bacteria</taxon>
        <taxon>Bacillati</taxon>
        <taxon>Actinomycetota</taxon>
        <taxon>Actinomycetes</taxon>
        <taxon>Micrococcales</taxon>
        <taxon>Microbacteriaceae</taxon>
        <taxon>Microbacterium</taxon>
    </lineage>
</organism>
<dbReference type="CDD" id="cd01840">
    <property type="entry name" value="SGNH_hydrolase_yrhL_like"/>
    <property type="match status" value="1"/>
</dbReference>
<dbReference type="PANTHER" id="PTHR23028">
    <property type="entry name" value="ACETYLTRANSFERASE"/>
    <property type="match status" value="1"/>
</dbReference>
<feature type="transmembrane region" description="Helical" evidence="2">
    <location>
        <begin position="153"/>
        <end position="169"/>
    </location>
</feature>
<dbReference type="InterPro" id="IPR050879">
    <property type="entry name" value="Acyltransferase_3"/>
</dbReference>
<dbReference type="SUPFAM" id="SSF52266">
    <property type="entry name" value="SGNH hydrolase"/>
    <property type="match status" value="1"/>
</dbReference>
<feature type="domain" description="Acyltransferase 3" evidence="3">
    <location>
        <begin position="12"/>
        <end position="345"/>
    </location>
</feature>